<dbReference type="Gene3D" id="2.60.120.10">
    <property type="entry name" value="Jelly Rolls"/>
    <property type="match status" value="1"/>
</dbReference>
<evidence type="ECO:0000259" key="1">
    <source>
        <dbReference type="Pfam" id="PF07883"/>
    </source>
</evidence>
<feature type="domain" description="Cupin type-2" evidence="1">
    <location>
        <begin position="42"/>
        <end position="108"/>
    </location>
</feature>
<name>A0A6J4V5P1_9BACT</name>
<evidence type="ECO:0000313" key="2">
    <source>
        <dbReference type="EMBL" id="CAA9569805.1"/>
    </source>
</evidence>
<dbReference type="AlphaFoldDB" id="A0A6J4V5P1"/>
<accession>A0A6J4V5P1</accession>
<gene>
    <name evidence="2" type="ORF">AVDCRST_MAG18-1849</name>
</gene>
<dbReference type="SUPFAM" id="SSF51182">
    <property type="entry name" value="RmlC-like cupins"/>
    <property type="match status" value="1"/>
</dbReference>
<dbReference type="InterPro" id="IPR014710">
    <property type="entry name" value="RmlC-like_jellyroll"/>
</dbReference>
<dbReference type="PANTHER" id="PTHR36440:SF1">
    <property type="entry name" value="PUTATIVE (AFU_ORTHOLOGUE AFUA_8G07350)-RELATED"/>
    <property type="match status" value="1"/>
</dbReference>
<dbReference type="InterPro" id="IPR013096">
    <property type="entry name" value="Cupin_2"/>
</dbReference>
<protein>
    <recommendedName>
        <fullName evidence="1">Cupin type-2 domain-containing protein</fullName>
    </recommendedName>
</protein>
<proteinExistence type="predicted"/>
<dbReference type="InterPro" id="IPR053146">
    <property type="entry name" value="QDO-like"/>
</dbReference>
<dbReference type="EMBL" id="CADCWN010000145">
    <property type="protein sequence ID" value="CAA9569805.1"/>
    <property type="molecule type" value="Genomic_DNA"/>
</dbReference>
<dbReference type="Pfam" id="PF07883">
    <property type="entry name" value="Cupin_2"/>
    <property type="match status" value="1"/>
</dbReference>
<dbReference type="PANTHER" id="PTHR36440">
    <property type="entry name" value="PUTATIVE (AFU_ORTHOLOGUE AFUA_8G07350)-RELATED"/>
    <property type="match status" value="1"/>
</dbReference>
<reference evidence="2" key="1">
    <citation type="submission" date="2020-02" db="EMBL/GenBank/DDBJ databases">
        <authorList>
            <person name="Meier V. D."/>
        </authorList>
    </citation>
    <scope>NUCLEOTIDE SEQUENCE</scope>
    <source>
        <strain evidence="2">AVDCRST_MAG18</strain>
    </source>
</reference>
<dbReference type="InterPro" id="IPR011051">
    <property type="entry name" value="RmlC_Cupin_sf"/>
</dbReference>
<organism evidence="2">
    <name type="scientific">uncultured Thermomicrobiales bacterium</name>
    <dbReference type="NCBI Taxonomy" id="1645740"/>
    <lineage>
        <taxon>Bacteria</taxon>
        <taxon>Pseudomonadati</taxon>
        <taxon>Thermomicrobiota</taxon>
        <taxon>Thermomicrobia</taxon>
        <taxon>Thermomicrobiales</taxon>
        <taxon>environmental samples</taxon>
    </lineage>
</organism>
<sequence length="162" mass="16987">MNDGLVIAAGTGETVWVQGLGARVLLTDADTDGRFALVEHPLQPRALGAPLHTHTDEDEISYVLEGRVGVQIGDRVEFAEPGAVIVKPRGIPHAFWNAGDAPARLLEIITPGGFAGYFAEASAVFAACPPDPARIGALLARYRLHLDPDSIPALIAAHGLVG</sequence>